<sequence>MRLTLLSFLFLFCLYAFGQQRQDFKIISTDIENFYTAFHQMDENSQDIEALFSKNYFARGTKGLRDFYRYKIKDRKQFVATVEQGKGFYASIEEDLKQVHLFRDTIVNNFKKFKQVYPKAQFGDIYFVVGRLNSNGTISKNGLIIGVELLSKTPENSTNWNKDLQKWVLDFDHIPVTVFHEMIHFNQKGMRRENNLLSYALREGAAEFLAELFTGSTDGDYAAFQGRAASIWKDFEKEMHKDVYASWHRENEPLRPRNALYWAGYLICKSCYEEAADKRKAIDEILNIKSGTDFYERSKIADKIK</sequence>
<evidence type="ECO:0000313" key="2">
    <source>
        <dbReference type="EMBL" id="MFD2969268.1"/>
    </source>
</evidence>
<proteinExistence type="predicted"/>
<dbReference type="InterPro" id="IPR019853">
    <property type="entry name" value="GldB-like"/>
</dbReference>
<keyword evidence="1" id="KW-0732">Signal</keyword>
<keyword evidence="3" id="KW-1185">Reference proteome</keyword>
<protein>
    <recommendedName>
        <fullName evidence="4">DUF2268 domain-containing protein</fullName>
    </recommendedName>
</protein>
<dbReference type="RefSeq" id="WP_320186481.1">
    <property type="nucleotide sequence ID" value="NZ_CP138332.1"/>
</dbReference>
<dbReference type="Pfam" id="PF25594">
    <property type="entry name" value="GldB_lipo"/>
    <property type="match status" value="1"/>
</dbReference>
<evidence type="ECO:0000313" key="3">
    <source>
        <dbReference type="Proteomes" id="UP001597525"/>
    </source>
</evidence>
<accession>A0ABW6BKY6</accession>
<dbReference type="EMBL" id="JBHUPB010000012">
    <property type="protein sequence ID" value="MFD2969268.1"/>
    <property type="molecule type" value="Genomic_DNA"/>
</dbReference>
<evidence type="ECO:0000256" key="1">
    <source>
        <dbReference type="SAM" id="SignalP"/>
    </source>
</evidence>
<evidence type="ECO:0008006" key="4">
    <source>
        <dbReference type="Google" id="ProtNLM"/>
    </source>
</evidence>
<comment type="caution">
    <text evidence="2">The sequence shown here is derived from an EMBL/GenBank/DDBJ whole genome shotgun (WGS) entry which is preliminary data.</text>
</comment>
<dbReference type="Proteomes" id="UP001597525">
    <property type="component" value="Unassembled WGS sequence"/>
</dbReference>
<name>A0ABW6BKY6_9SPHI</name>
<organism evidence="2 3">
    <name type="scientific">Sphingobacterium bambusae</name>
    <dbReference type="NCBI Taxonomy" id="662858"/>
    <lineage>
        <taxon>Bacteria</taxon>
        <taxon>Pseudomonadati</taxon>
        <taxon>Bacteroidota</taxon>
        <taxon>Sphingobacteriia</taxon>
        <taxon>Sphingobacteriales</taxon>
        <taxon>Sphingobacteriaceae</taxon>
        <taxon>Sphingobacterium</taxon>
    </lineage>
</organism>
<feature type="signal peptide" evidence="1">
    <location>
        <begin position="1"/>
        <end position="18"/>
    </location>
</feature>
<gene>
    <name evidence="2" type="ORF">ACFS7Y_17875</name>
</gene>
<reference evidence="3" key="1">
    <citation type="journal article" date="2019" name="Int. J. Syst. Evol. Microbiol.">
        <title>The Global Catalogue of Microorganisms (GCM) 10K type strain sequencing project: providing services to taxonomists for standard genome sequencing and annotation.</title>
        <authorList>
            <consortium name="The Broad Institute Genomics Platform"/>
            <consortium name="The Broad Institute Genome Sequencing Center for Infectious Disease"/>
            <person name="Wu L."/>
            <person name="Ma J."/>
        </authorList>
    </citation>
    <scope>NUCLEOTIDE SEQUENCE [LARGE SCALE GENOMIC DNA]</scope>
    <source>
        <strain evidence="3">KCTC 22814</strain>
    </source>
</reference>
<feature type="chain" id="PRO_5046637447" description="DUF2268 domain-containing protein" evidence="1">
    <location>
        <begin position="19"/>
        <end position="305"/>
    </location>
</feature>